<gene>
    <name evidence="2" type="ORF">DdX_14725</name>
</gene>
<dbReference type="SUPFAM" id="SSF81321">
    <property type="entry name" value="Family A G protein-coupled receptor-like"/>
    <property type="match status" value="1"/>
</dbReference>
<dbReference type="Pfam" id="PF10326">
    <property type="entry name" value="7TM_GPCR_Str"/>
    <property type="match status" value="1"/>
</dbReference>
<dbReference type="EMBL" id="JAKKPZ010000078">
    <property type="protein sequence ID" value="KAI1703675.1"/>
    <property type="molecule type" value="Genomic_DNA"/>
</dbReference>
<keyword evidence="1" id="KW-0812">Transmembrane</keyword>
<dbReference type="GO" id="GO:0003676">
    <property type="term" value="F:nucleic acid binding"/>
    <property type="evidence" value="ECO:0007669"/>
    <property type="project" value="InterPro"/>
</dbReference>
<feature type="transmembrane region" description="Helical" evidence="1">
    <location>
        <begin position="50"/>
        <end position="69"/>
    </location>
</feature>
<evidence type="ECO:0000313" key="2">
    <source>
        <dbReference type="EMBL" id="KAI1703675.1"/>
    </source>
</evidence>
<dbReference type="InterPro" id="IPR019428">
    <property type="entry name" value="7TM_GPCR_serpentine_rcpt_Str"/>
</dbReference>
<dbReference type="SUPFAM" id="SSF54928">
    <property type="entry name" value="RNA-binding domain, RBD"/>
    <property type="match status" value="1"/>
</dbReference>
<feature type="transmembrane region" description="Helical" evidence="1">
    <location>
        <begin position="188"/>
        <end position="212"/>
    </location>
</feature>
<evidence type="ECO:0000313" key="3">
    <source>
        <dbReference type="Proteomes" id="UP001201812"/>
    </source>
</evidence>
<proteinExistence type="predicted"/>
<organism evidence="2 3">
    <name type="scientific">Ditylenchus destructor</name>
    <dbReference type="NCBI Taxonomy" id="166010"/>
    <lineage>
        <taxon>Eukaryota</taxon>
        <taxon>Metazoa</taxon>
        <taxon>Ecdysozoa</taxon>
        <taxon>Nematoda</taxon>
        <taxon>Chromadorea</taxon>
        <taxon>Rhabditida</taxon>
        <taxon>Tylenchina</taxon>
        <taxon>Tylenchomorpha</taxon>
        <taxon>Sphaerularioidea</taxon>
        <taxon>Anguinidae</taxon>
        <taxon>Anguininae</taxon>
        <taxon>Ditylenchus</taxon>
    </lineage>
</organism>
<dbReference type="Proteomes" id="UP001201812">
    <property type="component" value="Unassembled WGS sequence"/>
</dbReference>
<dbReference type="AlphaFoldDB" id="A0AAD4MWH3"/>
<dbReference type="Gene3D" id="3.30.70.330">
    <property type="match status" value="1"/>
</dbReference>
<feature type="transmembrane region" description="Helical" evidence="1">
    <location>
        <begin position="108"/>
        <end position="136"/>
    </location>
</feature>
<dbReference type="Gene3D" id="1.20.1070.10">
    <property type="entry name" value="Rhodopsin 7-helix transmembrane proteins"/>
    <property type="match status" value="1"/>
</dbReference>
<accession>A0AAD4MWH3</accession>
<name>A0AAD4MWH3_9BILA</name>
<evidence type="ECO:0000256" key="1">
    <source>
        <dbReference type="SAM" id="Phobius"/>
    </source>
</evidence>
<keyword evidence="1" id="KW-0472">Membrane</keyword>
<reference evidence="2" key="1">
    <citation type="submission" date="2022-01" db="EMBL/GenBank/DDBJ databases">
        <title>Genome Sequence Resource for Two Populations of Ditylenchus destructor, the Migratory Endoparasitic Phytonematode.</title>
        <authorList>
            <person name="Zhang H."/>
            <person name="Lin R."/>
            <person name="Xie B."/>
        </authorList>
    </citation>
    <scope>NUCLEOTIDE SEQUENCE</scope>
    <source>
        <strain evidence="2">BazhouSP</strain>
    </source>
</reference>
<keyword evidence="1" id="KW-1133">Transmembrane helix</keyword>
<protein>
    <submittedName>
        <fullName evidence="2">Serpentine type 7TM GPCR chemoreceptor str domain-containing protein</fullName>
    </submittedName>
</protein>
<dbReference type="InterPro" id="IPR012677">
    <property type="entry name" value="Nucleotide-bd_a/b_plait_sf"/>
</dbReference>
<sequence>MPVDARSHAETDTGFLLGHCKNNRTAKSDTAGQTQPVYPRFTEWKPSYRLYTGLYFVIVLLLLFYSILINGETVYVSRTSNALYQGHIFTDNPRNMDLLVTTSDSSGLWPMIVLGIVEVIPLSITVVCGIKIWMHFRRQFRLVSNSNKSNQMLQRQANYALFIQGGMPVIANLVTLFLGIFLDMEEEYMSFLLNFLQIVIMVVNPLLTMLLVDSYRRAILSLFLRKHTNVNVLTPVTQGHDHQQFISTIPAINSSVKFEPAGLNDMDTSEVVILGEVHVRESQTKSKSKPQEIQESNDEDIVFLGQKGTVPKTKSTKKKINFLEQQVQSDSDRNLQYIGFGNNGVINPGVPSRYLLPPPLIPPIPSTPIPSATRIHVKGICMSSSNARKNAMKYLSSYFGSFGAVKSVCFDTQGAIISFENPAAADLSLQQNHHTICENVCEVKRAKATKCEKRQMRKAIQKAVAASQDQLGQSTATVRTALNLSTDAPPHTSLTITPNSTQHLSATRINVKGICMSWSTERIHVEERIYAKEYLRSYFGVFGAVKNVHADPHHATIKFENPAAADLSLQQNLHTIYKNVPAPQARPGPSTATARTTLNISPLCAVPNESNSGVVCPSESKETLSCLLNGVRICK</sequence>
<dbReference type="InterPro" id="IPR035979">
    <property type="entry name" value="RBD_domain_sf"/>
</dbReference>
<feature type="transmembrane region" description="Helical" evidence="1">
    <location>
        <begin position="157"/>
        <end position="182"/>
    </location>
</feature>
<comment type="caution">
    <text evidence="2">The sequence shown here is derived from an EMBL/GenBank/DDBJ whole genome shotgun (WGS) entry which is preliminary data.</text>
</comment>
<keyword evidence="3" id="KW-1185">Reference proteome</keyword>